<evidence type="ECO:0000313" key="8">
    <source>
        <dbReference type="EMBL" id="PEH89100.1"/>
    </source>
</evidence>
<protein>
    <recommendedName>
        <fullName evidence="10">RDD family protein</fullName>
    </recommendedName>
</protein>
<dbReference type="Proteomes" id="UP000220246">
    <property type="component" value="Unassembled WGS sequence"/>
</dbReference>
<keyword evidence="3 5" id="KW-1133">Transmembrane helix</keyword>
<evidence type="ECO:0000256" key="2">
    <source>
        <dbReference type="ARBA" id="ARBA00022692"/>
    </source>
</evidence>
<reference evidence="9" key="1">
    <citation type="submission" date="2017-09" db="EMBL/GenBank/DDBJ databases">
        <title>FDA dAtabase for Regulatory Grade micrObial Sequences (FDA-ARGOS): Supporting development and validation of Infectious Disease Dx tests.</title>
        <authorList>
            <person name="Minogue T."/>
            <person name="Wolcott M."/>
            <person name="Wasieloski L."/>
            <person name="Aguilar W."/>
            <person name="Moore D."/>
            <person name="Tallon L."/>
            <person name="Sadzewicz L."/>
            <person name="Ott S."/>
            <person name="Zhao X."/>
            <person name="Nagaraj S."/>
            <person name="Vavikolanu K."/>
            <person name="Aluvathingal J."/>
            <person name="Nadendla S."/>
            <person name="Sichtig H."/>
        </authorList>
    </citation>
    <scope>NUCLEOTIDE SEQUENCE [LARGE SCALE GENOMIC DNA]</scope>
    <source>
        <strain evidence="9">FDAARGOS_394</strain>
    </source>
</reference>
<dbReference type="RefSeq" id="WP_083520376.1">
    <property type="nucleotide sequence ID" value="NZ_DALZSI010000003.1"/>
</dbReference>
<sequence length="231" mass="25639">MFCTHCGTALPAQAQFCQACGKAVAASAASPNWLDAQVNKPTTFSTPESFSSSKIPTTEETDVNQVRPWVRFFARIFDIWLWSFTIGVLWGIFSPQLPITKENEYAIGLLALFTWVFVEPFCLSTFGTTPGKFLLKTRLIYNGPHALTYGQALKRSVKVWWRGLAAGFPFINLGTLIYAYRMLRANGRTTWDAEEGFKVSHGRIGTGRSLLVVALFIVFLAVIVVGSIPDN</sequence>
<feature type="transmembrane region" description="Helical" evidence="5">
    <location>
        <begin position="210"/>
        <end position="228"/>
    </location>
</feature>
<dbReference type="InterPro" id="IPR010432">
    <property type="entry name" value="RDD"/>
</dbReference>
<dbReference type="GeneID" id="80801198"/>
<evidence type="ECO:0008006" key="10">
    <source>
        <dbReference type="Google" id="ProtNLM"/>
    </source>
</evidence>
<feature type="transmembrane region" description="Helical" evidence="5">
    <location>
        <begin position="159"/>
        <end position="180"/>
    </location>
</feature>
<dbReference type="Pfam" id="PF06271">
    <property type="entry name" value="RDD"/>
    <property type="match status" value="1"/>
</dbReference>
<dbReference type="EMBL" id="PDEA01000001">
    <property type="protein sequence ID" value="PEH89100.1"/>
    <property type="molecule type" value="Genomic_DNA"/>
</dbReference>
<evidence type="ECO:0000313" key="9">
    <source>
        <dbReference type="Proteomes" id="UP000220246"/>
    </source>
</evidence>
<keyword evidence="2 5" id="KW-0812">Transmembrane</keyword>
<evidence type="ECO:0000256" key="1">
    <source>
        <dbReference type="ARBA" id="ARBA00004141"/>
    </source>
</evidence>
<proteinExistence type="predicted"/>
<name>A0A2A7UUX0_COMTR</name>
<organism evidence="8 9">
    <name type="scientific">Comamonas terrigena</name>
    <dbReference type="NCBI Taxonomy" id="32013"/>
    <lineage>
        <taxon>Bacteria</taxon>
        <taxon>Pseudomonadati</taxon>
        <taxon>Pseudomonadota</taxon>
        <taxon>Betaproteobacteria</taxon>
        <taxon>Burkholderiales</taxon>
        <taxon>Comamonadaceae</taxon>
        <taxon>Comamonas</taxon>
    </lineage>
</organism>
<dbReference type="STRING" id="1219032.GCA_001515545_01438"/>
<feature type="domain" description="Zinc-ribbon" evidence="7">
    <location>
        <begin position="2"/>
        <end position="23"/>
    </location>
</feature>
<keyword evidence="4 5" id="KW-0472">Membrane</keyword>
<keyword evidence="9" id="KW-1185">Reference proteome</keyword>
<dbReference type="GO" id="GO:0016020">
    <property type="term" value="C:membrane"/>
    <property type="evidence" value="ECO:0007669"/>
    <property type="project" value="UniProtKB-SubCell"/>
</dbReference>
<evidence type="ECO:0000256" key="3">
    <source>
        <dbReference type="ARBA" id="ARBA00022989"/>
    </source>
</evidence>
<evidence type="ECO:0000259" key="7">
    <source>
        <dbReference type="Pfam" id="PF13240"/>
    </source>
</evidence>
<evidence type="ECO:0000256" key="5">
    <source>
        <dbReference type="SAM" id="Phobius"/>
    </source>
</evidence>
<feature type="transmembrane region" description="Helical" evidence="5">
    <location>
        <begin position="72"/>
        <end position="93"/>
    </location>
</feature>
<evidence type="ECO:0000259" key="6">
    <source>
        <dbReference type="Pfam" id="PF06271"/>
    </source>
</evidence>
<dbReference type="OrthoDB" id="8748440at2"/>
<comment type="caution">
    <text evidence="8">The sequence shown here is derived from an EMBL/GenBank/DDBJ whole genome shotgun (WGS) entry which is preliminary data.</text>
</comment>
<feature type="transmembrane region" description="Helical" evidence="5">
    <location>
        <begin position="105"/>
        <end position="126"/>
    </location>
</feature>
<dbReference type="Pfam" id="PF13240">
    <property type="entry name" value="Zn_Ribbon_1"/>
    <property type="match status" value="1"/>
</dbReference>
<feature type="domain" description="RDD" evidence="6">
    <location>
        <begin position="68"/>
        <end position="192"/>
    </location>
</feature>
<comment type="subcellular location">
    <subcellularLocation>
        <location evidence="1">Membrane</location>
        <topology evidence="1">Multi-pass membrane protein</topology>
    </subcellularLocation>
</comment>
<dbReference type="AlphaFoldDB" id="A0A2A7UUX0"/>
<gene>
    <name evidence="8" type="ORF">CRM82_11310</name>
</gene>
<accession>A0A2A7UUX0</accession>
<evidence type="ECO:0000256" key="4">
    <source>
        <dbReference type="ARBA" id="ARBA00023136"/>
    </source>
</evidence>
<dbReference type="InterPro" id="IPR026870">
    <property type="entry name" value="Zinc_ribbon_dom"/>
</dbReference>